<proteinExistence type="predicted"/>
<name>A0A4V1K2F8_9FIRM</name>
<organism evidence="2 3">
    <name type="scientific">Acetivibrio mesophilus</name>
    <dbReference type="NCBI Taxonomy" id="2487273"/>
    <lineage>
        <taxon>Bacteria</taxon>
        <taxon>Bacillati</taxon>
        <taxon>Bacillota</taxon>
        <taxon>Clostridia</taxon>
        <taxon>Eubacteriales</taxon>
        <taxon>Oscillospiraceae</taxon>
        <taxon>Acetivibrio</taxon>
    </lineage>
</organism>
<protein>
    <submittedName>
        <fullName evidence="2">Uncharacterized protein</fullName>
    </submittedName>
</protein>
<comment type="caution">
    <text evidence="2">The sequence shown here is derived from an EMBL/GenBank/DDBJ whole genome shotgun (WGS) entry which is preliminary data.</text>
</comment>
<dbReference type="RefSeq" id="WP_069193878.1">
    <property type="nucleotide sequence ID" value="NZ_RLII01000002.1"/>
</dbReference>
<dbReference type="AlphaFoldDB" id="A0A4V1K2F8"/>
<evidence type="ECO:0000313" key="3">
    <source>
        <dbReference type="Proteomes" id="UP000289166"/>
    </source>
</evidence>
<sequence>MKKAIKKELMKKSIKRFLKDERGEFGVKQIAITVAVIVVVGLILTILQGGLLEGIVNQVWDFLWEQIQNLMG</sequence>
<feature type="transmembrane region" description="Helical" evidence="1">
    <location>
        <begin position="25"/>
        <end position="47"/>
    </location>
</feature>
<evidence type="ECO:0000313" key="2">
    <source>
        <dbReference type="EMBL" id="RXE60139.1"/>
    </source>
</evidence>
<keyword evidence="1" id="KW-0472">Membrane</keyword>
<keyword evidence="1" id="KW-0812">Transmembrane</keyword>
<evidence type="ECO:0000256" key="1">
    <source>
        <dbReference type="SAM" id="Phobius"/>
    </source>
</evidence>
<gene>
    <name evidence="2" type="ORF">EFD62_02600</name>
</gene>
<accession>A0A4V1K2F8</accession>
<dbReference type="Proteomes" id="UP000289166">
    <property type="component" value="Unassembled WGS sequence"/>
</dbReference>
<keyword evidence="1" id="KW-1133">Transmembrane helix</keyword>
<reference evidence="3" key="1">
    <citation type="submission" date="2018-11" db="EMBL/GenBank/DDBJ databases">
        <title>Genome sequencing of a novel mesophilic and cellulolytic organism within the genus Hungateiclostridium.</title>
        <authorList>
            <person name="Rettenmaier R."/>
            <person name="Liebl W."/>
            <person name="Zverlov V."/>
        </authorList>
    </citation>
    <scope>NUCLEOTIDE SEQUENCE [LARGE SCALE GENOMIC DNA]</scope>
    <source>
        <strain evidence="3">N2K1</strain>
    </source>
</reference>
<keyword evidence="3" id="KW-1185">Reference proteome</keyword>
<dbReference type="EMBL" id="RLII01000002">
    <property type="protein sequence ID" value="RXE60139.1"/>
    <property type="molecule type" value="Genomic_DNA"/>
</dbReference>